<keyword evidence="4" id="KW-1185">Reference proteome</keyword>
<protein>
    <submittedName>
        <fullName evidence="3">Uncharacterized protein</fullName>
    </submittedName>
</protein>
<organism evidence="3 4">
    <name type="scientific">Methylobacterium tarhaniae</name>
    <dbReference type="NCBI Taxonomy" id="1187852"/>
    <lineage>
        <taxon>Bacteria</taxon>
        <taxon>Pseudomonadati</taxon>
        <taxon>Pseudomonadota</taxon>
        <taxon>Alphaproteobacteria</taxon>
        <taxon>Hyphomicrobiales</taxon>
        <taxon>Methylobacteriaceae</taxon>
        <taxon>Methylobacterium</taxon>
    </lineage>
</organism>
<dbReference type="RefSeq" id="WP_048451854.1">
    <property type="nucleotide sequence ID" value="NZ_LABZ01000109.1"/>
</dbReference>
<keyword evidence="2" id="KW-1133">Transmembrane helix</keyword>
<dbReference type="Proteomes" id="UP000036449">
    <property type="component" value="Unassembled WGS sequence"/>
</dbReference>
<evidence type="ECO:0000313" key="3">
    <source>
        <dbReference type="EMBL" id="KMO39318.1"/>
    </source>
</evidence>
<feature type="transmembrane region" description="Helical" evidence="2">
    <location>
        <begin position="45"/>
        <end position="66"/>
    </location>
</feature>
<name>A0A0J6T149_9HYPH</name>
<evidence type="ECO:0000313" key="4">
    <source>
        <dbReference type="Proteomes" id="UP000036449"/>
    </source>
</evidence>
<accession>A0A0J6T149</accession>
<proteinExistence type="predicted"/>
<dbReference type="AlphaFoldDB" id="A0A0J6T149"/>
<sequence length="86" mass="9042">MTPPPRPRLFRETAPSRPGFTRLPNGLDLHAPPLAVARPLLPRRLSLSTCALLLFALTGWAGLLAWTGPGPAAPPCASCPAKPGQL</sequence>
<dbReference type="PATRIC" id="fig|1187852.3.peg.315"/>
<dbReference type="EMBL" id="LABZ01000109">
    <property type="protein sequence ID" value="KMO39318.1"/>
    <property type="molecule type" value="Genomic_DNA"/>
</dbReference>
<comment type="caution">
    <text evidence="3">The sequence shown here is derived from an EMBL/GenBank/DDBJ whole genome shotgun (WGS) entry which is preliminary data.</text>
</comment>
<reference evidence="3 4" key="1">
    <citation type="submission" date="2015-03" db="EMBL/GenBank/DDBJ databases">
        <title>Genome sequencing of Methylobacterium tarhaniae DSM 25844.</title>
        <authorList>
            <person name="Chaudhry V."/>
            <person name="Patil P.B."/>
        </authorList>
    </citation>
    <scope>NUCLEOTIDE SEQUENCE [LARGE SCALE GENOMIC DNA]</scope>
    <source>
        <strain evidence="3 4">DSM 25844</strain>
    </source>
</reference>
<evidence type="ECO:0000256" key="1">
    <source>
        <dbReference type="SAM" id="MobiDB-lite"/>
    </source>
</evidence>
<gene>
    <name evidence="3" type="ORF">VQ03_15850</name>
</gene>
<keyword evidence="2" id="KW-0472">Membrane</keyword>
<keyword evidence="2" id="KW-0812">Transmembrane</keyword>
<evidence type="ECO:0000256" key="2">
    <source>
        <dbReference type="SAM" id="Phobius"/>
    </source>
</evidence>
<feature type="region of interest" description="Disordered" evidence="1">
    <location>
        <begin position="1"/>
        <end position="24"/>
    </location>
</feature>